<dbReference type="GO" id="GO:0004712">
    <property type="term" value="F:protein serine/threonine/tyrosine kinase activity"/>
    <property type="evidence" value="ECO:0007669"/>
    <property type="project" value="UniProtKB-EC"/>
</dbReference>
<evidence type="ECO:0000259" key="17">
    <source>
        <dbReference type="PROSITE" id="PS50011"/>
    </source>
</evidence>
<name>A0AAJ6QLX0_9ACAR</name>
<reference evidence="19" key="1">
    <citation type="submission" date="2025-08" db="UniProtKB">
        <authorList>
            <consortium name="RefSeq"/>
        </authorList>
    </citation>
    <scope>IDENTIFICATION</scope>
</reference>
<evidence type="ECO:0000256" key="2">
    <source>
        <dbReference type="ARBA" id="ARBA00013203"/>
    </source>
</evidence>
<evidence type="ECO:0000256" key="3">
    <source>
        <dbReference type="ARBA" id="ARBA00022490"/>
    </source>
</evidence>
<comment type="catalytic activity">
    <reaction evidence="13">
        <text>L-seryl-[protein] + ATP = O-phospho-L-seryl-[protein] + ADP + H(+)</text>
        <dbReference type="Rhea" id="RHEA:17989"/>
        <dbReference type="Rhea" id="RHEA-COMP:9863"/>
        <dbReference type="Rhea" id="RHEA-COMP:11604"/>
        <dbReference type="ChEBI" id="CHEBI:15378"/>
        <dbReference type="ChEBI" id="CHEBI:29999"/>
        <dbReference type="ChEBI" id="CHEBI:30616"/>
        <dbReference type="ChEBI" id="CHEBI:83421"/>
        <dbReference type="ChEBI" id="CHEBI:456216"/>
        <dbReference type="EC" id="2.7.12.1"/>
    </reaction>
</comment>
<dbReference type="InterPro" id="IPR008271">
    <property type="entry name" value="Ser/Thr_kinase_AS"/>
</dbReference>
<dbReference type="PROSITE" id="PS00107">
    <property type="entry name" value="PROTEIN_KINASE_ATP"/>
    <property type="match status" value="1"/>
</dbReference>
<dbReference type="EC" id="2.7.12.1" evidence="2"/>
<keyword evidence="9" id="KW-0829">Tyrosine-protein kinase</keyword>
<dbReference type="InterPro" id="IPR011009">
    <property type="entry name" value="Kinase-like_dom_sf"/>
</dbReference>
<dbReference type="Pfam" id="PF00069">
    <property type="entry name" value="Pkinase"/>
    <property type="match status" value="1"/>
</dbReference>
<evidence type="ECO:0000256" key="12">
    <source>
        <dbReference type="ARBA" id="ARBA00042638"/>
    </source>
</evidence>
<evidence type="ECO:0000256" key="9">
    <source>
        <dbReference type="ARBA" id="ARBA00023137"/>
    </source>
</evidence>
<protein>
    <recommendedName>
        <fullName evidence="10">Dual serine/threonine and tyrosine protein kinase</fullName>
        <ecNumber evidence="2">2.7.12.1</ecNumber>
    </recommendedName>
    <alternativeName>
        <fullName evidence="12">Dusty protein kinase</fullName>
    </alternativeName>
    <alternativeName>
        <fullName evidence="11">Receptor-interacting serine/threonine-protein kinase 5</fullName>
    </alternativeName>
</protein>
<evidence type="ECO:0000256" key="16">
    <source>
        <dbReference type="PROSITE-ProRule" id="PRU10141"/>
    </source>
</evidence>
<dbReference type="Gene3D" id="1.10.510.10">
    <property type="entry name" value="Transferase(Phosphotransferase) domain 1"/>
    <property type="match status" value="1"/>
</dbReference>
<evidence type="ECO:0000256" key="8">
    <source>
        <dbReference type="ARBA" id="ARBA00022840"/>
    </source>
</evidence>
<proteinExistence type="predicted"/>
<sequence>MPVFPRYVVNPGRDRRKRMRAESTGHFLAQEFSRFSSNSLKLRRLYNDTRRAIGEVIRGGYFNGDQLSHLHPKPEQKEIMSRATMGGVAILVFGRSCSAKAAVVNELFGSSILPVGVDQCPDELWRMVTFQKGDQTEISLSVPDSTYDLMEDLASYDEGWQTIPRADLTVDGCEDSARRSAILEVKFRNSLLRNEVQLIVSPSEDSVERTFSRAALNGLRMPTIVIYAVRGETLSSEEEDELRQLKARVGSESVFFVGPKAACMCDLTESEQHARTQRNRSELFGQLQNLGFVLDRRNSEGSSSMLADSVETIRQNGQNGGSKRRSSSIVLFVRRVLQWMVVEGANTLNEVQSTVLNMFILSAFEFIRDRNITPMRIDYAREKEAELYKKLLEVAKTNQEEVRILINQTLSDLMDEILEKCANFDFVSIPPEEIEAASPATREKCATQVQDFVLNLLSSAVADKLFSSMPLLKDSFVGTLERCLTTLEQTCHSNNSNDANHTVQASHALRQILNAAYQLEVTARTSSSILWMLLEKMRRMFKDLPGNGSPAIDPAWKRRVAIDLLKSLSDARLAKCICAQFKEKLDSSHERFVAAMVKLKADHDGRIDHIKNEKDRIRKTLAPSIARYSLEAVSLRDVIMYGMPTLGKEIGRGQYGVVYSCESWGMRGPLAIKSVVPPDDKHWNDLAMEFFYTRSLPPHERLVPLRGSVIDYNYGQGTPAVFLIMDRLSLDLHTALHHELPFLTRMRIAQDVVQGIRFLHSQGLVHRDIKLKNVLLDNDNRAKITDLGFCKPNAMISGSVVGTPIHMAPELFSQKYDNRVDTYAFGILFWYLCSGKTDLPAKFADCPDKDALWSSVRKGCRPERLYCFTQPCWDLMTECWHHDPDKRPHFGDVENRIVAIVKAHKAQGRHRDSLETMWSAEEATEHTWTPLVH</sequence>
<dbReference type="Proteomes" id="UP000694867">
    <property type="component" value="Unplaced"/>
</dbReference>
<dbReference type="KEGG" id="goe:100897716"/>
<keyword evidence="8 16" id="KW-0067">ATP-binding</keyword>
<dbReference type="SUPFAM" id="SSF56112">
    <property type="entry name" value="Protein kinase-like (PK-like)"/>
    <property type="match status" value="1"/>
</dbReference>
<accession>A0AAJ6QLX0</accession>
<evidence type="ECO:0000256" key="1">
    <source>
        <dbReference type="ARBA" id="ARBA00004496"/>
    </source>
</evidence>
<dbReference type="PROSITE" id="PS00108">
    <property type="entry name" value="PROTEIN_KINASE_ST"/>
    <property type="match status" value="1"/>
</dbReference>
<dbReference type="GO" id="GO:0005737">
    <property type="term" value="C:cytoplasm"/>
    <property type="evidence" value="ECO:0007669"/>
    <property type="project" value="UniProtKB-SubCell"/>
</dbReference>
<dbReference type="GO" id="GO:0004674">
    <property type="term" value="F:protein serine/threonine kinase activity"/>
    <property type="evidence" value="ECO:0007669"/>
    <property type="project" value="UniProtKB-KW"/>
</dbReference>
<dbReference type="GO" id="GO:0004713">
    <property type="term" value="F:protein tyrosine kinase activity"/>
    <property type="evidence" value="ECO:0007669"/>
    <property type="project" value="UniProtKB-KW"/>
</dbReference>
<dbReference type="PANTHER" id="PTHR46392">
    <property type="entry name" value="DUAL SERINE/THREONINE AND TYROSINE PROTEIN KINASE"/>
    <property type="match status" value="1"/>
</dbReference>
<dbReference type="GO" id="GO:0005524">
    <property type="term" value="F:ATP binding"/>
    <property type="evidence" value="ECO:0007669"/>
    <property type="project" value="UniProtKB-UniRule"/>
</dbReference>
<evidence type="ECO:0000256" key="13">
    <source>
        <dbReference type="ARBA" id="ARBA00049003"/>
    </source>
</evidence>
<comment type="catalytic activity">
    <reaction evidence="14">
        <text>L-threonyl-[protein] + ATP = O-phospho-L-threonyl-[protein] + ADP + H(+)</text>
        <dbReference type="Rhea" id="RHEA:46608"/>
        <dbReference type="Rhea" id="RHEA-COMP:11060"/>
        <dbReference type="Rhea" id="RHEA-COMP:11605"/>
        <dbReference type="ChEBI" id="CHEBI:15378"/>
        <dbReference type="ChEBI" id="CHEBI:30013"/>
        <dbReference type="ChEBI" id="CHEBI:30616"/>
        <dbReference type="ChEBI" id="CHEBI:61977"/>
        <dbReference type="ChEBI" id="CHEBI:456216"/>
        <dbReference type="EC" id="2.7.12.1"/>
    </reaction>
</comment>
<keyword evidence="4" id="KW-0723">Serine/threonine-protein kinase</keyword>
<dbReference type="InterPro" id="IPR051302">
    <property type="entry name" value="Dual_SerThr-Tyr_Kinase"/>
</dbReference>
<evidence type="ECO:0000256" key="10">
    <source>
        <dbReference type="ARBA" id="ARBA00040421"/>
    </source>
</evidence>
<dbReference type="AlphaFoldDB" id="A0AAJ6QLX0"/>
<organism evidence="18 19">
    <name type="scientific">Galendromus occidentalis</name>
    <name type="common">western predatory mite</name>
    <dbReference type="NCBI Taxonomy" id="34638"/>
    <lineage>
        <taxon>Eukaryota</taxon>
        <taxon>Metazoa</taxon>
        <taxon>Ecdysozoa</taxon>
        <taxon>Arthropoda</taxon>
        <taxon>Chelicerata</taxon>
        <taxon>Arachnida</taxon>
        <taxon>Acari</taxon>
        <taxon>Parasitiformes</taxon>
        <taxon>Mesostigmata</taxon>
        <taxon>Gamasina</taxon>
        <taxon>Phytoseioidea</taxon>
        <taxon>Phytoseiidae</taxon>
        <taxon>Typhlodrominae</taxon>
        <taxon>Galendromus</taxon>
    </lineage>
</organism>
<feature type="domain" description="Protein kinase" evidence="17">
    <location>
        <begin position="644"/>
        <end position="898"/>
    </location>
</feature>
<comment type="catalytic activity">
    <reaction evidence="15">
        <text>L-tyrosyl-[protein] + ATP = O-phospho-L-tyrosyl-[protein] + ADP + H(+)</text>
        <dbReference type="Rhea" id="RHEA:10596"/>
        <dbReference type="Rhea" id="RHEA-COMP:10136"/>
        <dbReference type="Rhea" id="RHEA-COMP:20101"/>
        <dbReference type="ChEBI" id="CHEBI:15378"/>
        <dbReference type="ChEBI" id="CHEBI:30616"/>
        <dbReference type="ChEBI" id="CHEBI:46858"/>
        <dbReference type="ChEBI" id="CHEBI:61978"/>
        <dbReference type="ChEBI" id="CHEBI:456216"/>
        <dbReference type="EC" id="2.7.12.1"/>
    </reaction>
</comment>
<evidence type="ECO:0000256" key="15">
    <source>
        <dbReference type="ARBA" id="ARBA00051680"/>
    </source>
</evidence>
<comment type="subcellular location">
    <subcellularLocation>
        <location evidence="1">Cytoplasm</location>
    </subcellularLocation>
</comment>
<dbReference type="InterPro" id="IPR000719">
    <property type="entry name" value="Prot_kinase_dom"/>
</dbReference>
<keyword evidence="3" id="KW-0963">Cytoplasm</keyword>
<evidence type="ECO:0000256" key="4">
    <source>
        <dbReference type="ARBA" id="ARBA00022527"/>
    </source>
</evidence>
<dbReference type="InterPro" id="IPR017441">
    <property type="entry name" value="Protein_kinase_ATP_BS"/>
</dbReference>
<dbReference type="GO" id="GO:0045743">
    <property type="term" value="P:positive regulation of fibroblast growth factor receptor signaling pathway"/>
    <property type="evidence" value="ECO:0007669"/>
    <property type="project" value="TreeGrafter"/>
</dbReference>
<dbReference type="GO" id="GO:0043066">
    <property type="term" value="P:negative regulation of apoptotic process"/>
    <property type="evidence" value="ECO:0007669"/>
    <property type="project" value="TreeGrafter"/>
</dbReference>
<keyword evidence="5" id="KW-0808">Transferase</keyword>
<evidence type="ECO:0000313" key="19">
    <source>
        <dbReference type="RefSeq" id="XP_003737207.1"/>
    </source>
</evidence>
<dbReference type="PANTHER" id="PTHR46392:SF1">
    <property type="entry name" value="DUAL SERINE_THREONINE AND TYROSINE PROTEIN KINASE"/>
    <property type="match status" value="1"/>
</dbReference>
<keyword evidence="7 19" id="KW-0418">Kinase</keyword>
<evidence type="ECO:0000256" key="6">
    <source>
        <dbReference type="ARBA" id="ARBA00022741"/>
    </source>
</evidence>
<keyword evidence="6 16" id="KW-0547">Nucleotide-binding</keyword>
<evidence type="ECO:0000256" key="11">
    <source>
        <dbReference type="ARBA" id="ARBA00041268"/>
    </source>
</evidence>
<gene>
    <name evidence="19" type="primary">LOC100897716</name>
</gene>
<feature type="binding site" evidence="16">
    <location>
        <position position="673"/>
    </location>
    <ligand>
        <name>ATP</name>
        <dbReference type="ChEBI" id="CHEBI:30616"/>
    </ligand>
</feature>
<dbReference type="PROSITE" id="PS50011">
    <property type="entry name" value="PROTEIN_KINASE_DOM"/>
    <property type="match status" value="1"/>
</dbReference>
<evidence type="ECO:0000256" key="7">
    <source>
        <dbReference type="ARBA" id="ARBA00022777"/>
    </source>
</evidence>
<dbReference type="GO" id="GO:0070374">
    <property type="term" value="P:positive regulation of ERK1 and ERK2 cascade"/>
    <property type="evidence" value="ECO:0007669"/>
    <property type="project" value="TreeGrafter"/>
</dbReference>
<dbReference type="SMART" id="SM00220">
    <property type="entry name" value="S_TKc"/>
    <property type="match status" value="1"/>
</dbReference>
<evidence type="ECO:0000313" key="18">
    <source>
        <dbReference type="Proteomes" id="UP000694867"/>
    </source>
</evidence>
<dbReference type="GO" id="GO:0044344">
    <property type="term" value="P:cellular response to fibroblast growth factor stimulus"/>
    <property type="evidence" value="ECO:0007669"/>
    <property type="project" value="TreeGrafter"/>
</dbReference>
<keyword evidence="18" id="KW-1185">Reference proteome</keyword>
<dbReference type="GeneID" id="100897716"/>
<dbReference type="RefSeq" id="XP_003737207.1">
    <property type="nucleotide sequence ID" value="XM_003737159.2"/>
</dbReference>
<evidence type="ECO:0000256" key="14">
    <source>
        <dbReference type="ARBA" id="ARBA00049308"/>
    </source>
</evidence>
<evidence type="ECO:0000256" key="5">
    <source>
        <dbReference type="ARBA" id="ARBA00022679"/>
    </source>
</evidence>